<organism evidence="8 9">
    <name type="scientific">Candidatus Curtissbacteria bacterium RIFCSPHIGHO2_02_FULL_40_16b</name>
    <dbReference type="NCBI Taxonomy" id="1797714"/>
    <lineage>
        <taxon>Bacteria</taxon>
        <taxon>Candidatus Curtissiibacteriota</taxon>
    </lineage>
</organism>
<dbReference type="PANTHER" id="PTHR13691">
    <property type="entry name" value="RIBOSOMAL PROTEIN L2"/>
    <property type="match status" value="1"/>
</dbReference>
<dbReference type="STRING" id="1797714.A3D04_02565"/>
<feature type="domain" description="Large ribosomal subunit protein uL2 C-terminal" evidence="6">
    <location>
        <begin position="123"/>
        <end position="251"/>
    </location>
</feature>
<feature type="domain" description="Large ribosomal subunit protein uL2 RNA-binding" evidence="7">
    <location>
        <begin position="42"/>
        <end position="117"/>
    </location>
</feature>
<dbReference type="GO" id="GO:0016740">
    <property type="term" value="F:transferase activity"/>
    <property type="evidence" value="ECO:0007669"/>
    <property type="project" value="InterPro"/>
</dbReference>
<dbReference type="Proteomes" id="UP000177369">
    <property type="component" value="Unassembled WGS sequence"/>
</dbReference>
<dbReference type="PIRSF" id="PIRSF002158">
    <property type="entry name" value="Ribosomal_L2"/>
    <property type="match status" value="1"/>
</dbReference>
<protein>
    <recommendedName>
        <fullName evidence="4">Large ribosomal subunit protein uL2</fullName>
    </recommendedName>
</protein>
<accession>A0A1F5G7I6</accession>
<dbReference type="SUPFAM" id="SSF50104">
    <property type="entry name" value="Translation proteins SH3-like domain"/>
    <property type="match status" value="1"/>
</dbReference>
<keyword evidence="4" id="KW-0694">RNA-binding</keyword>
<keyword evidence="2 4" id="KW-0689">Ribosomal protein</keyword>
<dbReference type="InterPro" id="IPR014722">
    <property type="entry name" value="Rib_uL2_dom2"/>
</dbReference>
<dbReference type="Pfam" id="PF03947">
    <property type="entry name" value="Ribosomal_L2_C"/>
    <property type="match status" value="1"/>
</dbReference>
<keyword evidence="3 4" id="KW-0687">Ribonucleoprotein</keyword>
<dbReference type="Pfam" id="PF00181">
    <property type="entry name" value="Ribosomal_L2_N"/>
    <property type="match status" value="1"/>
</dbReference>
<dbReference type="InterPro" id="IPR002171">
    <property type="entry name" value="Ribosomal_uL2"/>
</dbReference>
<evidence type="ECO:0000256" key="4">
    <source>
        <dbReference type="HAMAP-Rule" id="MF_01320"/>
    </source>
</evidence>
<evidence type="ECO:0000259" key="6">
    <source>
        <dbReference type="SMART" id="SM01382"/>
    </source>
</evidence>
<feature type="compositionally biased region" description="Basic residues" evidence="5">
    <location>
        <begin position="252"/>
        <end position="274"/>
    </location>
</feature>
<dbReference type="InterPro" id="IPR022666">
    <property type="entry name" value="Ribosomal_uL2_RNA-bd_dom"/>
</dbReference>
<dbReference type="InterPro" id="IPR008991">
    <property type="entry name" value="Translation_prot_SH3-like_sf"/>
</dbReference>
<feature type="compositionally biased region" description="Gly residues" evidence="5">
    <location>
        <begin position="230"/>
        <end position="239"/>
    </location>
</feature>
<dbReference type="SMART" id="SM01383">
    <property type="entry name" value="Ribosomal_L2"/>
    <property type="match status" value="1"/>
</dbReference>
<keyword evidence="4" id="KW-0699">rRNA-binding</keyword>
<dbReference type="Gene3D" id="4.10.950.10">
    <property type="entry name" value="Ribosomal protein L2, domain 3"/>
    <property type="match status" value="1"/>
</dbReference>
<dbReference type="FunFam" id="2.40.50.140:FF:000003">
    <property type="entry name" value="50S ribosomal protein L2"/>
    <property type="match status" value="1"/>
</dbReference>
<evidence type="ECO:0000256" key="5">
    <source>
        <dbReference type="SAM" id="MobiDB-lite"/>
    </source>
</evidence>
<name>A0A1F5G7I6_9BACT</name>
<sequence>MSIKQFKPTTPSQRFKTGLMFDEITKTKPEKSLVGRLTRTAGRSHGMVTVYGRGGGHKRNLRMIDFKRKKKDIRALVASIEYDPNRSANIALLHYEDGEKSYILAPNGIKVGDKIQSSEKTEVKSGNSMPIQNIPIGSFIHNIELTPGSGGKIVRSAGASAIVAAKEGKYVHIKLPSKEIRKIHGSCFATIGQIGNIDWKNTSAGKAGKMRHLGKRPKVRGVAMDPGSHPHGGGEGKSGTGMNPKTRSGKSAFKKTRNRNKPSAKFILKRRNKR</sequence>
<dbReference type="HAMAP" id="MF_01320_B">
    <property type="entry name" value="Ribosomal_uL2_B"/>
    <property type="match status" value="1"/>
</dbReference>
<dbReference type="GO" id="GO:0002181">
    <property type="term" value="P:cytoplasmic translation"/>
    <property type="evidence" value="ECO:0007669"/>
    <property type="project" value="TreeGrafter"/>
</dbReference>
<evidence type="ECO:0000313" key="8">
    <source>
        <dbReference type="EMBL" id="OGD87828.1"/>
    </source>
</evidence>
<evidence type="ECO:0000256" key="2">
    <source>
        <dbReference type="ARBA" id="ARBA00022980"/>
    </source>
</evidence>
<dbReference type="InterPro" id="IPR005880">
    <property type="entry name" value="Ribosomal_uL2_bac/org-type"/>
</dbReference>
<dbReference type="InterPro" id="IPR012340">
    <property type="entry name" value="NA-bd_OB-fold"/>
</dbReference>
<feature type="region of interest" description="Disordered" evidence="5">
    <location>
        <begin position="219"/>
        <end position="274"/>
    </location>
</feature>
<comment type="subunit">
    <text evidence="4">Part of the 50S ribosomal subunit. Forms a bridge to the 30S subunit in the 70S ribosome.</text>
</comment>
<evidence type="ECO:0000259" key="7">
    <source>
        <dbReference type="SMART" id="SM01383"/>
    </source>
</evidence>
<comment type="similarity">
    <text evidence="1 4">Belongs to the universal ribosomal protein uL2 family.</text>
</comment>
<dbReference type="GO" id="GO:0003735">
    <property type="term" value="F:structural constituent of ribosome"/>
    <property type="evidence" value="ECO:0007669"/>
    <property type="project" value="InterPro"/>
</dbReference>
<dbReference type="EMBL" id="MFBD01000043">
    <property type="protein sequence ID" value="OGD87828.1"/>
    <property type="molecule type" value="Genomic_DNA"/>
</dbReference>
<dbReference type="NCBIfam" id="TIGR01171">
    <property type="entry name" value="rplB_bact"/>
    <property type="match status" value="1"/>
</dbReference>
<dbReference type="Gene3D" id="2.40.50.140">
    <property type="entry name" value="Nucleic acid-binding proteins"/>
    <property type="match status" value="1"/>
</dbReference>
<dbReference type="FunFam" id="2.30.30.30:FF:000001">
    <property type="entry name" value="50S ribosomal protein L2"/>
    <property type="match status" value="1"/>
</dbReference>
<evidence type="ECO:0000256" key="1">
    <source>
        <dbReference type="ARBA" id="ARBA00005636"/>
    </source>
</evidence>
<comment type="caution">
    <text evidence="8">The sequence shown here is derived from an EMBL/GenBank/DDBJ whole genome shotgun (WGS) entry which is preliminary data.</text>
</comment>
<dbReference type="GO" id="GO:0015934">
    <property type="term" value="C:large ribosomal subunit"/>
    <property type="evidence" value="ECO:0007669"/>
    <property type="project" value="InterPro"/>
</dbReference>
<dbReference type="PANTHER" id="PTHR13691:SF5">
    <property type="entry name" value="LARGE RIBOSOMAL SUBUNIT PROTEIN UL2M"/>
    <property type="match status" value="1"/>
</dbReference>
<dbReference type="InterPro" id="IPR022669">
    <property type="entry name" value="Ribosomal_uL2_C"/>
</dbReference>
<reference evidence="8 9" key="1">
    <citation type="journal article" date="2016" name="Nat. Commun.">
        <title>Thousands of microbial genomes shed light on interconnected biogeochemical processes in an aquifer system.</title>
        <authorList>
            <person name="Anantharaman K."/>
            <person name="Brown C.T."/>
            <person name="Hug L.A."/>
            <person name="Sharon I."/>
            <person name="Castelle C.J."/>
            <person name="Probst A.J."/>
            <person name="Thomas B.C."/>
            <person name="Singh A."/>
            <person name="Wilkins M.J."/>
            <person name="Karaoz U."/>
            <person name="Brodie E.L."/>
            <person name="Williams K.H."/>
            <person name="Hubbard S.S."/>
            <person name="Banfield J.F."/>
        </authorList>
    </citation>
    <scope>NUCLEOTIDE SEQUENCE [LARGE SCALE GENOMIC DNA]</scope>
</reference>
<dbReference type="Gene3D" id="2.30.30.30">
    <property type="match status" value="1"/>
</dbReference>
<dbReference type="SUPFAM" id="SSF50249">
    <property type="entry name" value="Nucleic acid-binding proteins"/>
    <property type="match status" value="1"/>
</dbReference>
<proteinExistence type="inferred from homology"/>
<gene>
    <name evidence="4" type="primary">rplB</name>
    <name evidence="8" type="ORF">A3D04_02565</name>
</gene>
<dbReference type="InterPro" id="IPR014726">
    <property type="entry name" value="Ribosomal_uL2_dom3"/>
</dbReference>
<evidence type="ECO:0000313" key="9">
    <source>
        <dbReference type="Proteomes" id="UP000177369"/>
    </source>
</evidence>
<dbReference type="SMART" id="SM01382">
    <property type="entry name" value="Ribosomal_L2_C"/>
    <property type="match status" value="1"/>
</dbReference>
<comment type="function">
    <text evidence="4">One of the primary rRNA binding proteins. Required for association of the 30S and 50S subunits to form the 70S ribosome, for tRNA binding and peptide bond formation. It has been suggested to have peptidyltransferase activity; this is somewhat controversial. Makes several contacts with the 16S rRNA in the 70S ribosome.</text>
</comment>
<evidence type="ECO:0000256" key="3">
    <source>
        <dbReference type="ARBA" id="ARBA00023274"/>
    </source>
</evidence>
<dbReference type="AlphaFoldDB" id="A0A1F5G7I6"/>
<dbReference type="GO" id="GO:0019843">
    <property type="term" value="F:rRNA binding"/>
    <property type="evidence" value="ECO:0007669"/>
    <property type="project" value="UniProtKB-UniRule"/>
</dbReference>